<feature type="compositionally biased region" description="Polar residues" evidence="2">
    <location>
        <begin position="37"/>
        <end position="47"/>
    </location>
</feature>
<proteinExistence type="predicted"/>
<evidence type="ECO:0000259" key="3">
    <source>
        <dbReference type="SMART" id="SM00543"/>
    </source>
</evidence>
<dbReference type="PANTHER" id="PTHR23253">
    <property type="entry name" value="EUKARYOTIC TRANSLATION INITIATION FACTOR 4 GAMMA"/>
    <property type="match status" value="1"/>
</dbReference>
<sequence>MESFRKYLSGLLQAQSLRVETGNVKEGTESEDKKNDSSQGQEDTSVDPSRVCVLGSEAGGVGQHKDNSIASVTVDERILMDFPNSTRDTALDDNDEDEKRQVVEITDEGTAITAQFQCSKLQPDIQFVSPSHVKVKSEIEIPQRPESEFEPLQNIEPVIPPPLRYTQNAIGQLKWGGGIKIPSPPSVHPKVKLKNHGEEVMLHKAENPWKPSRILKRTFHADEAVDKEHIIIDSIVKKTCGILNKLNVGNFDSLVSQFMELQLEDKDERISSAISLVFEKAIDEPLYTAVYAKMVHTVCKKSQETSKKFRKQIIDQCQKEFQKINTDEAEIKEVEQKLQEATDEESRTQLKLELEEMKYTSRRRSLGNMRFIGELYKLKMLTPKIMVECVHLLLYSPDEENLECLYLLLTIIGQNHVQLKSLEELSQRGDKPKFIPKTKWMDRIFKQLESLSSSKKLSSRIRFAILDVVELRQNDWKSRRDINTPKIIDDSKQTAYQQKKMKVKRKRSKLPPPAKNNYGGDGDVEFREHPGGSSLPRSQLQNKGNWTTVCKTGWLQTGPIKSEPVGIRSTPIFPGLTDSFEKLMNLKIEDNVEQIFRVASCIFEKAIDIDEPLCTAVYAEMIHAFCKNSQTETAKIFRKQILDQCQKEFQKSNTDEAEIKEVEQKLEEATDEESRTQLKLELEEKKYTSRRRSLGNMRFIGELYKLKMLSPKIMVECVHLLLCSPGEENVECLCTLLTIIGQKLDIQLKNFEELSQSGEKPKFIPETKWMDRIFKQLETLLMLSGLPLNIKHLILDLIKLRTKGWKPIEIEIKNNTEKEGKCEEFRLHKELMKQPPPVENSASGGAGTHDNQNDENTDERNLEQTEVLVKTFLESTADKKAEQIASVTSTLFGNAVSSQNSAVSASYARLVHTVYTKSETHSKKFTKDIVQKCKDLINLKFVIFEVETESNWRGKRQVSSLRFIGELFKLELLRLEFFEQCFQSLIKSSDEKSLKYLCELLSICGRELDKIRPPSPWMKKAVDHLKEKFTNRMLSSTIHAEISSVLELWKNKWNPTSISNAKGHDTVGEQADTLQNQTEERVQALQMQVQRNHNHGEDGVPSTSDQRKEEEKLQICGRSSEVLNKSDIPIPSETEEAKSCSTINNRNKESDFFSGSLTGGTATFVEVLALVNKFLESPFENKVDRQHIGYIASVVFENAIASQDTAAYARIVHSVDKSKNSGSKELKKQIIIQSNNEFNAKYPTEKEKMNKEKKRAHRIRKISNVRFMGELYKLDVLSAKNIIDRSYYLLNLPSDGGENVEYLCELLTVAGEKLLTDGSVKSKIVNSLFYRISQLCGEMVLSRKIRSEITKVIRMKWKAKRDNKTVTDGCDKGSKSAHSSSQSQTQGDLKTQVVHSHEEKLNLNQTEVDGEQSKSKRPLVSVAIGDTGYPLYCWKGNCK</sequence>
<feature type="domain" description="MIF4G" evidence="3">
    <location>
        <begin position="567"/>
        <end position="804"/>
    </location>
</feature>
<dbReference type="InterPro" id="IPR003890">
    <property type="entry name" value="MIF4G-like_typ-3"/>
</dbReference>
<feature type="domain" description="MIF4G" evidence="3">
    <location>
        <begin position="850"/>
        <end position="1052"/>
    </location>
</feature>
<dbReference type="SMART" id="SM00543">
    <property type="entry name" value="MIF4G"/>
    <property type="match status" value="4"/>
</dbReference>
<accession>A0ABP1SAD8</accession>
<feature type="region of interest" description="Disordered" evidence="2">
    <location>
        <begin position="1364"/>
        <end position="1396"/>
    </location>
</feature>
<dbReference type="Gene3D" id="1.25.40.180">
    <property type="match status" value="4"/>
</dbReference>
<feature type="compositionally biased region" description="Basic residues" evidence="2">
    <location>
        <begin position="500"/>
        <end position="509"/>
    </location>
</feature>
<feature type="compositionally biased region" description="Basic and acidic residues" evidence="2">
    <location>
        <begin position="1364"/>
        <end position="1374"/>
    </location>
</feature>
<evidence type="ECO:0000313" key="5">
    <source>
        <dbReference type="Proteomes" id="UP001642540"/>
    </source>
</evidence>
<dbReference type="EMBL" id="CAXLJM020000166">
    <property type="protein sequence ID" value="CAL8148149.1"/>
    <property type="molecule type" value="Genomic_DNA"/>
</dbReference>
<dbReference type="Proteomes" id="UP001642540">
    <property type="component" value="Unassembled WGS sequence"/>
</dbReference>
<reference evidence="4 5" key="1">
    <citation type="submission" date="2024-08" db="EMBL/GenBank/DDBJ databases">
        <authorList>
            <person name="Cucini C."/>
            <person name="Frati F."/>
        </authorList>
    </citation>
    <scope>NUCLEOTIDE SEQUENCE [LARGE SCALE GENOMIC DNA]</scope>
</reference>
<dbReference type="PANTHER" id="PTHR23253:SF78">
    <property type="entry name" value="EUKARYOTIC TRANSLATION INITIATION FACTOR 4G1, ISOFORM B-RELATED"/>
    <property type="match status" value="1"/>
</dbReference>
<dbReference type="InterPro" id="IPR016024">
    <property type="entry name" value="ARM-type_fold"/>
</dbReference>
<evidence type="ECO:0000313" key="4">
    <source>
        <dbReference type="EMBL" id="CAL8148149.1"/>
    </source>
</evidence>
<dbReference type="Pfam" id="PF02854">
    <property type="entry name" value="MIF4G"/>
    <property type="match status" value="4"/>
</dbReference>
<keyword evidence="5" id="KW-1185">Reference proteome</keyword>
<feature type="region of interest" description="Disordered" evidence="2">
    <location>
        <begin position="18"/>
        <end position="49"/>
    </location>
</feature>
<feature type="region of interest" description="Disordered" evidence="2">
    <location>
        <begin position="832"/>
        <end position="860"/>
    </location>
</feature>
<evidence type="ECO:0000256" key="2">
    <source>
        <dbReference type="SAM" id="MobiDB-lite"/>
    </source>
</evidence>
<comment type="caution">
    <text evidence="4">The sequence shown here is derived from an EMBL/GenBank/DDBJ whole genome shotgun (WGS) entry which is preliminary data.</text>
</comment>
<evidence type="ECO:0000256" key="1">
    <source>
        <dbReference type="SAM" id="Coils"/>
    </source>
</evidence>
<name>A0ABP1SAD8_9HEXA</name>
<keyword evidence="1" id="KW-0175">Coiled coil</keyword>
<feature type="region of interest" description="Disordered" evidence="2">
    <location>
        <begin position="500"/>
        <end position="541"/>
    </location>
</feature>
<protein>
    <recommendedName>
        <fullName evidence="3">MIF4G domain-containing protein</fullName>
    </recommendedName>
</protein>
<feature type="coiled-coil region" evidence="1">
    <location>
        <begin position="317"/>
        <end position="351"/>
    </location>
</feature>
<gene>
    <name evidence="4" type="ORF">ODALV1_LOCUS31337</name>
</gene>
<feature type="compositionally biased region" description="Basic and acidic residues" evidence="2">
    <location>
        <begin position="26"/>
        <end position="36"/>
    </location>
</feature>
<feature type="coiled-coil region" evidence="1">
    <location>
        <begin position="652"/>
        <end position="686"/>
    </location>
</feature>
<organism evidence="4 5">
    <name type="scientific">Orchesella dallaii</name>
    <dbReference type="NCBI Taxonomy" id="48710"/>
    <lineage>
        <taxon>Eukaryota</taxon>
        <taxon>Metazoa</taxon>
        <taxon>Ecdysozoa</taxon>
        <taxon>Arthropoda</taxon>
        <taxon>Hexapoda</taxon>
        <taxon>Collembola</taxon>
        <taxon>Entomobryomorpha</taxon>
        <taxon>Entomobryoidea</taxon>
        <taxon>Orchesellidae</taxon>
        <taxon>Orchesellinae</taxon>
        <taxon>Orchesella</taxon>
    </lineage>
</organism>
<dbReference type="SUPFAM" id="SSF48371">
    <property type="entry name" value="ARM repeat"/>
    <property type="match status" value="4"/>
</dbReference>
<feature type="domain" description="MIF4G" evidence="3">
    <location>
        <begin position="1150"/>
        <end position="1359"/>
    </location>
</feature>
<feature type="compositionally biased region" description="Low complexity" evidence="2">
    <location>
        <begin position="1376"/>
        <end position="1386"/>
    </location>
</feature>
<feature type="domain" description="MIF4G" evidence="3">
    <location>
        <begin position="236"/>
        <end position="475"/>
    </location>
</feature>